<reference evidence="1 2" key="1">
    <citation type="submission" date="2019-05" db="EMBL/GenBank/DDBJ databases">
        <title>Another draft genome of Portunus trituberculatus and its Hox gene families provides insights of decapod evolution.</title>
        <authorList>
            <person name="Jeong J.-H."/>
            <person name="Song I."/>
            <person name="Kim S."/>
            <person name="Choi T."/>
            <person name="Kim D."/>
            <person name="Ryu S."/>
            <person name="Kim W."/>
        </authorList>
    </citation>
    <scope>NUCLEOTIDE SEQUENCE [LARGE SCALE GENOMIC DNA]</scope>
    <source>
        <tissue evidence="1">Muscle</tissue>
    </source>
</reference>
<sequence>MSHKRSCFCSTNVLLRGVGQAGAARQEVEGCGKVTGLCYISLELVLLTVSPTLGLKQSQ</sequence>
<evidence type="ECO:0000313" key="1">
    <source>
        <dbReference type="EMBL" id="MPC13961.1"/>
    </source>
</evidence>
<comment type="caution">
    <text evidence="1">The sequence shown here is derived from an EMBL/GenBank/DDBJ whole genome shotgun (WGS) entry which is preliminary data.</text>
</comment>
<gene>
    <name evidence="1" type="ORF">E2C01_006715</name>
</gene>
<name>A0A5B7CYK5_PORTR</name>
<organism evidence="1 2">
    <name type="scientific">Portunus trituberculatus</name>
    <name type="common">Swimming crab</name>
    <name type="synonym">Neptunus trituberculatus</name>
    <dbReference type="NCBI Taxonomy" id="210409"/>
    <lineage>
        <taxon>Eukaryota</taxon>
        <taxon>Metazoa</taxon>
        <taxon>Ecdysozoa</taxon>
        <taxon>Arthropoda</taxon>
        <taxon>Crustacea</taxon>
        <taxon>Multicrustacea</taxon>
        <taxon>Malacostraca</taxon>
        <taxon>Eumalacostraca</taxon>
        <taxon>Eucarida</taxon>
        <taxon>Decapoda</taxon>
        <taxon>Pleocyemata</taxon>
        <taxon>Brachyura</taxon>
        <taxon>Eubrachyura</taxon>
        <taxon>Portunoidea</taxon>
        <taxon>Portunidae</taxon>
        <taxon>Portuninae</taxon>
        <taxon>Portunus</taxon>
    </lineage>
</organism>
<dbReference type="AlphaFoldDB" id="A0A5B7CYK5"/>
<proteinExistence type="predicted"/>
<evidence type="ECO:0000313" key="2">
    <source>
        <dbReference type="Proteomes" id="UP000324222"/>
    </source>
</evidence>
<accession>A0A5B7CYK5</accession>
<protein>
    <submittedName>
        <fullName evidence="1">Uncharacterized protein</fullName>
    </submittedName>
</protein>
<keyword evidence="2" id="KW-1185">Reference proteome</keyword>
<dbReference type="Proteomes" id="UP000324222">
    <property type="component" value="Unassembled WGS sequence"/>
</dbReference>
<dbReference type="EMBL" id="VSRR010000319">
    <property type="protein sequence ID" value="MPC13961.1"/>
    <property type="molecule type" value="Genomic_DNA"/>
</dbReference>